<keyword evidence="3" id="KW-0675">Receptor</keyword>
<dbReference type="RefSeq" id="WP_184856204.1">
    <property type="nucleotide sequence ID" value="NZ_JACHLK010000002.1"/>
</dbReference>
<dbReference type="AlphaFoldDB" id="A0A7X0U8T4"/>
<evidence type="ECO:0000256" key="1">
    <source>
        <dbReference type="ARBA" id="ARBA00006987"/>
    </source>
</evidence>
<name>A0A7X0U8T4_9BURK</name>
<dbReference type="PANTHER" id="PTHR42928">
    <property type="entry name" value="TRICARBOXYLATE-BINDING PROTEIN"/>
    <property type="match status" value="1"/>
</dbReference>
<protein>
    <submittedName>
        <fullName evidence="3">Tripartite-type tricarboxylate transporter receptor subunit TctC</fullName>
    </submittedName>
</protein>
<reference evidence="3 4" key="1">
    <citation type="submission" date="2020-08" db="EMBL/GenBank/DDBJ databases">
        <title>Functional genomics of gut bacteria from endangered species of beetles.</title>
        <authorList>
            <person name="Carlos-Shanley C."/>
        </authorList>
    </citation>
    <scope>NUCLEOTIDE SEQUENCE [LARGE SCALE GENOMIC DNA]</scope>
    <source>
        <strain evidence="3 4">S00198</strain>
    </source>
</reference>
<organism evidence="3 4">
    <name type="scientific">Acidovorax soli</name>
    <dbReference type="NCBI Taxonomy" id="592050"/>
    <lineage>
        <taxon>Bacteria</taxon>
        <taxon>Pseudomonadati</taxon>
        <taxon>Pseudomonadota</taxon>
        <taxon>Betaproteobacteria</taxon>
        <taxon>Burkholderiales</taxon>
        <taxon>Comamonadaceae</taxon>
        <taxon>Acidovorax</taxon>
    </lineage>
</organism>
<dbReference type="PANTHER" id="PTHR42928:SF5">
    <property type="entry name" value="BLR1237 PROTEIN"/>
    <property type="match status" value="1"/>
</dbReference>
<dbReference type="Proteomes" id="UP000575083">
    <property type="component" value="Unassembled WGS sequence"/>
</dbReference>
<dbReference type="PIRSF" id="PIRSF017082">
    <property type="entry name" value="YflP"/>
    <property type="match status" value="1"/>
</dbReference>
<dbReference type="CDD" id="cd13578">
    <property type="entry name" value="PBP2_Bug27"/>
    <property type="match status" value="1"/>
</dbReference>
<keyword evidence="2" id="KW-0732">Signal</keyword>
<dbReference type="InterPro" id="IPR042100">
    <property type="entry name" value="Bug_dom1"/>
</dbReference>
<dbReference type="Pfam" id="PF03401">
    <property type="entry name" value="TctC"/>
    <property type="match status" value="1"/>
</dbReference>
<accession>A0A7X0U8T4</accession>
<keyword evidence="4" id="KW-1185">Reference proteome</keyword>
<dbReference type="SUPFAM" id="SSF53850">
    <property type="entry name" value="Periplasmic binding protein-like II"/>
    <property type="match status" value="1"/>
</dbReference>
<dbReference type="Gene3D" id="3.40.190.150">
    <property type="entry name" value="Bordetella uptake gene, domain 1"/>
    <property type="match status" value="1"/>
</dbReference>
<feature type="chain" id="PRO_5031146339" evidence="2">
    <location>
        <begin position="25"/>
        <end position="323"/>
    </location>
</feature>
<feature type="signal peptide" evidence="2">
    <location>
        <begin position="1"/>
        <end position="24"/>
    </location>
</feature>
<gene>
    <name evidence="3" type="ORF">HNP48_001444</name>
</gene>
<dbReference type="Gene3D" id="3.40.190.10">
    <property type="entry name" value="Periplasmic binding protein-like II"/>
    <property type="match status" value="1"/>
</dbReference>
<evidence type="ECO:0000313" key="4">
    <source>
        <dbReference type="Proteomes" id="UP000575083"/>
    </source>
</evidence>
<evidence type="ECO:0000313" key="3">
    <source>
        <dbReference type="EMBL" id="MBB6558780.1"/>
    </source>
</evidence>
<dbReference type="EMBL" id="JACHLK010000002">
    <property type="protein sequence ID" value="MBB6558780.1"/>
    <property type="molecule type" value="Genomic_DNA"/>
</dbReference>
<proteinExistence type="inferred from homology"/>
<comment type="caution">
    <text evidence="3">The sequence shown here is derived from an EMBL/GenBank/DDBJ whole genome shotgun (WGS) entry which is preliminary data.</text>
</comment>
<sequence length="323" mass="34112">MKKVFNQIAFALTALCAATLPAHGADFPTKPVKIVVPYAPGGTTDVLARFIGQRLGDNLGQSVVVDNKPGAAEAVGAGLVAKAPADGYTLLLSTMTTQAINPTLFPKLSFDATKELTAIGRVADVPAMIVVNPSVPANTLPEFQRYLKANPDKSYASPGNGTPNHLATELFKRAAGVEALHVPYKGGAPAVQDLMAGQVQFMLILAPEAMPLVKTGKLRNLAITTQQRSPMFPDLATASEQGIKDFELVVWYTLLAPAGTPKDVVAKLNASLNAVLKEKQTTDKLAELSIKPAGGTPEEAMAYARTEAARWKKVIEDAGIKAE</sequence>
<comment type="similarity">
    <text evidence="1">Belongs to the UPF0065 (bug) family.</text>
</comment>
<dbReference type="InterPro" id="IPR005064">
    <property type="entry name" value="BUG"/>
</dbReference>
<evidence type="ECO:0000256" key="2">
    <source>
        <dbReference type="SAM" id="SignalP"/>
    </source>
</evidence>